<dbReference type="EMBL" id="PDKR01000004">
    <property type="protein sequence ID" value="PPI88459.1"/>
    <property type="molecule type" value="Genomic_DNA"/>
</dbReference>
<feature type="domain" description="Phosphoadenosine phosphosulphate reductase" evidence="4">
    <location>
        <begin position="48"/>
        <end position="219"/>
    </location>
</feature>
<feature type="active site" description="Nucleophile; cysteine thiosulfonate intermediate" evidence="3">
    <location>
        <position position="239"/>
    </location>
</feature>
<evidence type="ECO:0000259" key="4">
    <source>
        <dbReference type="Pfam" id="PF01507"/>
    </source>
</evidence>
<comment type="caution">
    <text evidence="3">Lacks conserved residue(s) required for the propagation of feature annotation.</text>
</comment>
<dbReference type="SUPFAM" id="SSF52402">
    <property type="entry name" value="Adenine nucleotide alpha hydrolases-like"/>
    <property type="match status" value="1"/>
</dbReference>
<dbReference type="NCBIfam" id="TIGR02057">
    <property type="entry name" value="PAPS_reductase"/>
    <property type="match status" value="1"/>
</dbReference>
<comment type="subcellular location">
    <subcellularLocation>
        <location evidence="3">Cytoplasm</location>
    </subcellularLocation>
</comment>
<dbReference type="UniPathway" id="UPA00140">
    <property type="reaction ID" value="UER00206"/>
</dbReference>
<dbReference type="EC" id="1.8.4.8" evidence="3"/>
<dbReference type="Proteomes" id="UP000295937">
    <property type="component" value="Unassembled WGS sequence"/>
</dbReference>
<name>A0A2P5T1I8_9GAMM</name>
<dbReference type="AlphaFoldDB" id="A0A2P5T1I8"/>
<dbReference type="PANTHER" id="PTHR46509:SF1">
    <property type="entry name" value="PHOSPHOADENOSINE PHOSPHOSULFATE REDUCTASE"/>
    <property type="match status" value="1"/>
</dbReference>
<dbReference type="GO" id="GO:0019379">
    <property type="term" value="P:sulfate assimilation, phosphoadenylyl sulfate reduction by phosphoadenylyl-sulfate reductase (thioredoxin)"/>
    <property type="evidence" value="ECO:0007669"/>
    <property type="project" value="UniProtKB-UniRule"/>
</dbReference>
<evidence type="ECO:0000313" key="5">
    <source>
        <dbReference type="EMBL" id="PPI88459.1"/>
    </source>
</evidence>
<dbReference type="InterPro" id="IPR014729">
    <property type="entry name" value="Rossmann-like_a/b/a_fold"/>
</dbReference>
<protein>
    <recommendedName>
        <fullName evidence="3">Phosphoadenosine 5'-phosphosulfate reductase</fullName>
        <shortName evidence="3">PAPS reductase</shortName>
        <ecNumber evidence="3">1.8.4.8</ecNumber>
    </recommendedName>
    <alternativeName>
        <fullName evidence="3">3'-phosphoadenylylsulfate reductase</fullName>
    </alternativeName>
    <alternativeName>
        <fullName evidence="3">PAPS reductase, thioredoxin dependent</fullName>
    </alternativeName>
    <alternativeName>
        <fullName evidence="3">PAPS sulfotransferase</fullName>
    </alternativeName>
    <alternativeName>
        <fullName evidence="3">PAdoPS reductase</fullName>
    </alternativeName>
</protein>
<dbReference type="PANTHER" id="PTHR46509">
    <property type="entry name" value="PHOSPHOADENOSINE PHOSPHOSULFATE REDUCTASE"/>
    <property type="match status" value="1"/>
</dbReference>
<dbReference type="NCBIfam" id="TIGR00434">
    <property type="entry name" value="cysH"/>
    <property type="match status" value="1"/>
</dbReference>
<evidence type="ECO:0000313" key="6">
    <source>
        <dbReference type="Proteomes" id="UP000295937"/>
    </source>
</evidence>
<proteinExistence type="inferred from homology"/>
<dbReference type="Pfam" id="PF01507">
    <property type="entry name" value="PAPS_reduct"/>
    <property type="match status" value="1"/>
</dbReference>
<dbReference type="InterPro" id="IPR004511">
    <property type="entry name" value="PAPS/APS_Rdtase"/>
</dbReference>
<accession>A0A2P5T1I8</accession>
<dbReference type="CDD" id="cd23945">
    <property type="entry name" value="PAPS_reductase"/>
    <property type="match status" value="1"/>
</dbReference>
<comment type="pathway">
    <text evidence="3">Sulfur metabolism; hydrogen sulfide biosynthesis; sulfite from sulfate: step 3/3.</text>
</comment>
<dbReference type="InterPro" id="IPR011800">
    <property type="entry name" value="PAPS_reductase_CysH"/>
</dbReference>
<dbReference type="HAMAP" id="MF_00063">
    <property type="entry name" value="CysH"/>
    <property type="match status" value="1"/>
</dbReference>
<comment type="caution">
    <text evidence="5">The sequence shown here is derived from an EMBL/GenBank/DDBJ whole genome shotgun (WGS) entry which is preliminary data.</text>
</comment>
<keyword evidence="2 3" id="KW-0560">Oxidoreductase</keyword>
<dbReference type="GO" id="GO:0070814">
    <property type="term" value="P:hydrogen sulfide biosynthetic process"/>
    <property type="evidence" value="ECO:0007669"/>
    <property type="project" value="UniProtKB-UniRule"/>
</dbReference>
<dbReference type="InterPro" id="IPR002500">
    <property type="entry name" value="PAPS_reduct_dom"/>
</dbReference>
<evidence type="ECO:0000256" key="3">
    <source>
        <dbReference type="HAMAP-Rule" id="MF_00063"/>
    </source>
</evidence>
<keyword evidence="3" id="KW-0963">Cytoplasm</keyword>
<comment type="function">
    <text evidence="3">Catalyzes the formation of sulfite from phosphoadenosine 5'-phosphosulfate (PAPS) using thioredoxin as an electron donor.</text>
</comment>
<dbReference type="GO" id="GO:0004604">
    <property type="term" value="F:phosphoadenylyl-sulfate reductase (thioredoxin) activity"/>
    <property type="evidence" value="ECO:0007669"/>
    <property type="project" value="UniProtKB-UniRule"/>
</dbReference>
<evidence type="ECO:0000256" key="1">
    <source>
        <dbReference type="ARBA" id="ARBA00009732"/>
    </source>
</evidence>
<evidence type="ECO:0000256" key="2">
    <source>
        <dbReference type="ARBA" id="ARBA00023002"/>
    </source>
</evidence>
<dbReference type="GO" id="GO:0005737">
    <property type="term" value="C:cytoplasm"/>
    <property type="evidence" value="ECO:0007669"/>
    <property type="project" value="UniProtKB-SubCell"/>
</dbReference>
<comment type="similarity">
    <text evidence="1 3">Belongs to the PAPS reductase family. CysH subfamily.</text>
</comment>
<organism evidence="5 6">
    <name type="scientific">Candidatus Pantoea edessiphila</name>
    <dbReference type="NCBI Taxonomy" id="2044610"/>
    <lineage>
        <taxon>Bacteria</taxon>
        <taxon>Pseudomonadati</taxon>
        <taxon>Pseudomonadota</taxon>
        <taxon>Gammaproteobacteria</taxon>
        <taxon>Enterobacterales</taxon>
        <taxon>Erwiniaceae</taxon>
        <taxon>Pantoea</taxon>
    </lineage>
</organism>
<dbReference type="RefSeq" id="WP_136132651.1">
    <property type="nucleotide sequence ID" value="NZ_PDKR01000004.1"/>
</dbReference>
<dbReference type="NCBIfam" id="NF002537">
    <property type="entry name" value="PRK02090.1"/>
    <property type="match status" value="1"/>
</dbReference>
<sequence length="244" mass="28459">MIKLDFSLFNKTSQIERKEILNSINLKLNKLIAEDRIIWALKNLPSVHVLSSSFGIQSAVSLHLITKLQPNIPIILIDTGYLFPETYLFIDELVNKFNLNIHVFRSKISSAWQEARYGKLWQHGIKGIIKYNKINKINPMNYAIKSLGIKTWFAGLRRVQSNSRANLSVLEFKRGIFKVLPIIDWDNRQVHRYLQINNLKYHPLHDKGYLSLGDVHTTRIWEAGMTEEETRFFGIKRECGIHED</sequence>
<comment type="catalytic activity">
    <reaction evidence="3">
        <text>[thioredoxin]-disulfide + sulfite + adenosine 3',5'-bisphosphate + 2 H(+) = [thioredoxin]-dithiol + 3'-phosphoadenylyl sulfate</text>
        <dbReference type="Rhea" id="RHEA:11724"/>
        <dbReference type="Rhea" id="RHEA-COMP:10698"/>
        <dbReference type="Rhea" id="RHEA-COMP:10700"/>
        <dbReference type="ChEBI" id="CHEBI:15378"/>
        <dbReference type="ChEBI" id="CHEBI:17359"/>
        <dbReference type="ChEBI" id="CHEBI:29950"/>
        <dbReference type="ChEBI" id="CHEBI:50058"/>
        <dbReference type="ChEBI" id="CHEBI:58339"/>
        <dbReference type="ChEBI" id="CHEBI:58343"/>
        <dbReference type="EC" id="1.8.4.8"/>
    </reaction>
</comment>
<dbReference type="PIRSF" id="PIRSF000857">
    <property type="entry name" value="PAPS_reductase"/>
    <property type="match status" value="1"/>
</dbReference>
<dbReference type="OrthoDB" id="9794018at2"/>
<dbReference type="Gene3D" id="3.40.50.620">
    <property type="entry name" value="HUPs"/>
    <property type="match status" value="1"/>
</dbReference>
<reference evidence="5 6" key="1">
    <citation type="journal article" date="2018" name="Genome Biol. Evol.">
        <title>Cladogenesis and Genomic Streamlining in Extracellular Endosymbionts of Tropical Stink Bugs.</title>
        <authorList>
            <person name="Otero-Bravo A."/>
            <person name="Goffredi S."/>
            <person name="Sabree Z.L."/>
        </authorList>
    </citation>
    <scope>NUCLEOTIDE SEQUENCE [LARGE SCALE GENOMIC DNA]</scope>
    <source>
        <strain evidence="5 6">SoEO</strain>
    </source>
</reference>
<gene>
    <name evidence="3" type="primary">cysH</name>
    <name evidence="5" type="ORF">CRV09_02835</name>
</gene>